<evidence type="ECO:0000313" key="2">
    <source>
        <dbReference type="Proteomes" id="UP001056608"/>
    </source>
</evidence>
<accession>A0A9E7E1P4</accession>
<dbReference type="EMBL" id="ON189044">
    <property type="protein sequence ID" value="URA06909.1"/>
    <property type="molecule type" value="Genomic_DNA"/>
</dbReference>
<protein>
    <submittedName>
        <fullName evidence="1">Tail fiber protein</fullName>
    </submittedName>
</protein>
<evidence type="ECO:0000313" key="1">
    <source>
        <dbReference type="EMBL" id="URA06909.1"/>
    </source>
</evidence>
<reference evidence="1" key="1">
    <citation type="journal article" date="2022" name="Viruses">
        <title>Isolation of novel Xanthomonas phages for the plant pathogens X. translucens and X. campestris.</title>
        <authorList>
            <person name="Erdrich S.H."/>
            <person name="Sharma V."/>
            <person name="Schurr U."/>
            <person name="Arsova B."/>
            <person name="Frunzke J."/>
        </authorList>
    </citation>
    <scope>NUCLEOTIDE SEQUENCE</scope>
</reference>
<name>A0A9E7E1P4_9CAUD</name>
<organism evidence="1 2">
    <name type="scientific">Xanthomonas phage Pfeifenkraut</name>
    <dbReference type="NCBI Taxonomy" id="2939132"/>
    <lineage>
        <taxon>Viruses</taxon>
        <taxon>Duplodnaviria</taxon>
        <taxon>Heunggongvirae</taxon>
        <taxon>Uroviricota</taxon>
        <taxon>Caudoviricetes</taxon>
        <taxon>Stanbaylleyvirinae</taxon>
        <taxon>Shirevirus</taxon>
        <taxon>Shirevirus pfeifenkraut</taxon>
    </lineage>
</organism>
<dbReference type="Proteomes" id="UP001056608">
    <property type="component" value="Segment"/>
</dbReference>
<gene>
    <name evidence="1" type="ORF">Pfeifenkraut_BL30012</name>
</gene>
<sequence>MNAQLKPDAHVHIGLNGRFRFQITKADADGNPIPGTTRDCGIEPGNLITNVGLNNIGIVSPSSANNGFYGVAVGSGTATPSPTDTTLQTQVAITTTLYDPGNPVGNSYQIDYQSATSPRYYRFWKKWRFAAGAAAGNLTEVGVMTGSSPVNTWCRALIVDGAGNPITLTVLSDEILDVTYELRVYIPENDVTGTIVLKGVTYDWLLRPCSIGRQTDGYITAWPGVSLGSFQSQGPRAKLVTGLNSSGSLSAVAAAATLQPIDGHPITNQNPTSRGADSLPTPTYVSGSFQMDTSAVWGLTVGNNAALNMLTLSSGIGSFQIWFDGDTFSKNNTEKMTFTLRVSWGNYTP</sequence>
<proteinExistence type="predicted"/>
<keyword evidence="2" id="KW-1185">Reference proteome</keyword>